<dbReference type="InterPro" id="IPR001557">
    <property type="entry name" value="L-lactate/malate_DH"/>
</dbReference>
<dbReference type="EMBL" id="JPEO01000007">
    <property type="protein sequence ID" value="KFZ37300.1"/>
    <property type="molecule type" value="Genomic_DNA"/>
</dbReference>
<dbReference type="PANTHER" id="PTHR43128:SF16">
    <property type="entry name" value="L-LACTATE DEHYDROGENASE"/>
    <property type="match status" value="1"/>
</dbReference>
<keyword evidence="3 5" id="KW-0520">NAD</keyword>
<dbReference type="AlphaFoldDB" id="A0A094JBK9"/>
<dbReference type="eggNOG" id="COG0039">
    <property type="taxonomic scope" value="Bacteria"/>
</dbReference>
<evidence type="ECO:0000256" key="5">
    <source>
        <dbReference type="PIRSR" id="PIRSR000102-3"/>
    </source>
</evidence>
<dbReference type="PIRSF" id="PIRSF000102">
    <property type="entry name" value="Lac_mal_DH"/>
    <property type="match status" value="1"/>
</dbReference>
<comment type="caution">
    <text evidence="9">The sequence shown here is derived from an EMBL/GenBank/DDBJ whole genome shotgun (WGS) entry which is preliminary data.</text>
</comment>
<evidence type="ECO:0000256" key="2">
    <source>
        <dbReference type="ARBA" id="ARBA00023002"/>
    </source>
</evidence>
<feature type="domain" description="Lactate/malate dehydrogenase C-terminal" evidence="8">
    <location>
        <begin position="148"/>
        <end position="311"/>
    </location>
</feature>
<dbReference type="PRINTS" id="PR00086">
    <property type="entry name" value="LLDHDRGNASE"/>
</dbReference>
<accession>A0A094JBK9</accession>
<keyword evidence="2 6" id="KW-0560">Oxidoreductase</keyword>
<feature type="active site" description="Proton acceptor" evidence="4">
    <location>
        <position position="175"/>
    </location>
</feature>
<evidence type="ECO:0000313" key="10">
    <source>
        <dbReference type="Proteomes" id="UP000029264"/>
    </source>
</evidence>
<dbReference type="RefSeq" id="WP_037443011.1">
    <property type="nucleotide sequence ID" value="NZ_JPEO01000007.1"/>
</dbReference>
<feature type="domain" description="Lactate/malate dehydrogenase N-terminal" evidence="7">
    <location>
        <begin position="1"/>
        <end position="141"/>
    </location>
</feature>
<gene>
    <name evidence="9" type="ORF">HR45_11565</name>
</gene>
<evidence type="ECO:0000256" key="1">
    <source>
        <dbReference type="ARBA" id="ARBA00003966"/>
    </source>
</evidence>
<dbReference type="GO" id="GO:0004459">
    <property type="term" value="F:L-lactate dehydrogenase (NAD+) activity"/>
    <property type="evidence" value="ECO:0007669"/>
    <property type="project" value="TreeGrafter"/>
</dbReference>
<dbReference type="InterPro" id="IPR036291">
    <property type="entry name" value="NAD(P)-bd_dom_sf"/>
</dbReference>
<evidence type="ECO:0000256" key="6">
    <source>
        <dbReference type="RuleBase" id="RU003369"/>
    </source>
</evidence>
<feature type="binding site" evidence="5">
    <location>
        <position position="32"/>
    </location>
    <ligand>
        <name>NAD(+)</name>
        <dbReference type="ChEBI" id="CHEBI:57540"/>
    </ligand>
</feature>
<name>A0A094JBK9_9GAMM</name>
<feature type="binding site" evidence="5">
    <location>
        <begin position="118"/>
        <end position="120"/>
    </location>
    <ligand>
        <name>NAD(+)</name>
        <dbReference type="ChEBI" id="CHEBI:57540"/>
    </ligand>
</feature>
<organism evidence="9 10">
    <name type="scientific">Shewanella mangrovi</name>
    <dbReference type="NCBI Taxonomy" id="1515746"/>
    <lineage>
        <taxon>Bacteria</taxon>
        <taxon>Pseudomonadati</taxon>
        <taxon>Pseudomonadota</taxon>
        <taxon>Gammaproteobacteria</taxon>
        <taxon>Alteromonadales</taxon>
        <taxon>Shewanellaceae</taxon>
        <taxon>Shewanella</taxon>
    </lineage>
</organism>
<dbReference type="GO" id="GO:0006089">
    <property type="term" value="P:lactate metabolic process"/>
    <property type="evidence" value="ECO:0007669"/>
    <property type="project" value="TreeGrafter"/>
</dbReference>
<dbReference type="Pfam" id="PF00056">
    <property type="entry name" value="Ldh_1_N"/>
    <property type="match status" value="1"/>
</dbReference>
<dbReference type="Pfam" id="PF02866">
    <property type="entry name" value="Ldh_1_C"/>
    <property type="match status" value="1"/>
</dbReference>
<comment type="function">
    <text evidence="1">Catalyzes the reversible oxidation of malate to oxaloacetate.</text>
</comment>
<keyword evidence="10" id="KW-1185">Reference proteome</keyword>
<feature type="binding site" evidence="5">
    <location>
        <begin position="7"/>
        <end position="12"/>
    </location>
    <ligand>
        <name>NAD(+)</name>
        <dbReference type="ChEBI" id="CHEBI:57540"/>
    </ligand>
</feature>
<feature type="binding site" evidence="5">
    <location>
        <position position="95"/>
    </location>
    <ligand>
        <name>NAD(+)</name>
        <dbReference type="ChEBI" id="CHEBI:57540"/>
    </ligand>
</feature>
<dbReference type="SUPFAM" id="SSF56327">
    <property type="entry name" value="LDH C-terminal domain-like"/>
    <property type="match status" value="1"/>
</dbReference>
<dbReference type="PANTHER" id="PTHR43128">
    <property type="entry name" value="L-2-HYDROXYCARBOXYLATE DEHYDROGENASE (NAD(P)(+))"/>
    <property type="match status" value="1"/>
</dbReference>
<evidence type="ECO:0000259" key="8">
    <source>
        <dbReference type="Pfam" id="PF02866"/>
    </source>
</evidence>
<evidence type="ECO:0000256" key="4">
    <source>
        <dbReference type="PIRSR" id="PIRSR000102-1"/>
    </source>
</evidence>
<evidence type="ECO:0000259" key="7">
    <source>
        <dbReference type="Pfam" id="PF00056"/>
    </source>
</evidence>
<comment type="similarity">
    <text evidence="6">Belongs to the LDH/MDH superfamily.</text>
</comment>
<dbReference type="STRING" id="1515746.HR45_11565"/>
<dbReference type="InterPro" id="IPR015955">
    <property type="entry name" value="Lactate_DH/Glyco_Ohase_4_C"/>
</dbReference>
<sequence>MKIGVIGAGAVGVAVCNYVLALGNCRELVLLDKNGARAEGELMDFGHASSLTFGKNIRLNAGDDYAMLENADIVVITAGAQIKADQPRIELAEVNSRICVDIARNVEQYAPNAILIVVTNPCDLAAFFIINNTGFAAHQVISSGCVVDTARLMKIVGDHTQLDPKNVFGYILGEHGSHCFMPASILGAGGQPIDFYCDNNQLPRIDPQQLLQDVKRAGYEIFKRKLNTTHGVAASVYRIIQAVSLNEHSVLPVGVLVDNHYDLFGSVLSLPSVIGRNGIEKVLEHPFTAEELTELKQIHQQIRGVIESVAKITELNC</sequence>
<dbReference type="Proteomes" id="UP000029264">
    <property type="component" value="Unassembled WGS sequence"/>
</dbReference>
<proteinExistence type="inferred from homology"/>
<evidence type="ECO:0000313" key="9">
    <source>
        <dbReference type="EMBL" id="KFZ37300.1"/>
    </source>
</evidence>
<evidence type="ECO:0000256" key="3">
    <source>
        <dbReference type="ARBA" id="ARBA00023027"/>
    </source>
</evidence>
<dbReference type="SUPFAM" id="SSF51735">
    <property type="entry name" value="NAD(P)-binding Rossmann-fold domains"/>
    <property type="match status" value="1"/>
</dbReference>
<dbReference type="InterPro" id="IPR001236">
    <property type="entry name" value="Lactate/malate_DH_N"/>
</dbReference>
<reference evidence="9 10" key="1">
    <citation type="submission" date="2014-06" db="EMBL/GenBank/DDBJ databases">
        <title>Shewanella sp. YQH10.</title>
        <authorList>
            <person name="Liu Y."/>
            <person name="Zeng R."/>
        </authorList>
    </citation>
    <scope>NUCLEOTIDE SEQUENCE [LARGE SCALE GENOMIC DNA]</scope>
    <source>
        <strain evidence="9 10">YQH10</strain>
    </source>
</reference>
<protein>
    <submittedName>
        <fullName evidence="9">Malate dehydrogenase</fullName>
    </submittedName>
</protein>
<dbReference type="OrthoDB" id="9802969at2"/>
<dbReference type="InterPro" id="IPR022383">
    <property type="entry name" value="Lactate/malate_DH_C"/>
</dbReference>
<dbReference type="Gene3D" id="3.90.110.10">
    <property type="entry name" value="Lactate dehydrogenase/glycoside hydrolase, family 4, C-terminal"/>
    <property type="match status" value="1"/>
</dbReference>
<dbReference type="Gene3D" id="3.40.50.720">
    <property type="entry name" value="NAD(P)-binding Rossmann-like Domain"/>
    <property type="match status" value="1"/>
</dbReference>